<keyword evidence="4" id="KW-1185">Reference proteome</keyword>
<dbReference type="CDD" id="cd06587">
    <property type="entry name" value="VOC"/>
    <property type="match status" value="1"/>
</dbReference>
<evidence type="ECO:0000259" key="2">
    <source>
        <dbReference type="Pfam" id="PF18029"/>
    </source>
</evidence>
<dbReference type="Gene3D" id="3.10.180.10">
    <property type="entry name" value="2,3-Dihydroxybiphenyl 1,2-Dioxygenase, domain 1"/>
    <property type="match status" value="1"/>
</dbReference>
<proteinExistence type="predicted"/>
<sequence>MTTPKVPVLVLDAAEPLELAEFYAALLGGEARPGADPDLVEVHSPHGVRVAIRRDHGYAPPSWPRPEDSLQAHLCIFVAGTDLDAAEREAVGLGAMPVDSGGPGPRGARLFADPAGHTFSLEPSPALRAAGAADAAVQAP</sequence>
<gene>
    <name evidence="3" type="ORF">IAG43_02525</name>
</gene>
<dbReference type="PANTHER" id="PTHR35908:SF1">
    <property type="entry name" value="CONSERVED PROTEIN"/>
    <property type="match status" value="1"/>
</dbReference>
<feature type="domain" description="Glyoxalase-like" evidence="2">
    <location>
        <begin position="9"/>
        <end position="121"/>
    </location>
</feature>
<dbReference type="InterPro" id="IPR041581">
    <property type="entry name" value="Glyoxalase_6"/>
</dbReference>
<dbReference type="AlphaFoldDB" id="A0A7H0HMZ0"/>
<name>A0A7H0HMZ0_9ACTN</name>
<dbReference type="KEGG" id="sgj:IAG43_02525"/>
<reference evidence="3 4" key="1">
    <citation type="submission" date="2020-08" db="EMBL/GenBank/DDBJ databases">
        <title>A novel species.</title>
        <authorList>
            <person name="Gao J."/>
        </authorList>
    </citation>
    <scope>NUCLEOTIDE SEQUENCE [LARGE SCALE GENOMIC DNA]</scope>
    <source>
        <strain evidence="3 4">CRPJ-33</strain>
    </source>
</reference>
<evidence type="ECO:0000313" key="3">
    <source>
        <dbReference type="EMBL" id="QNP61906.1"/>
    </source>
</evidence>
<evidence type="ECO:0000313" key="4">
    <source>
        <dbReference type="Proteomes" id="UP000516230"/>
    </source>
</evidence>
<evidence type="ECO:0000256" key="1">
    <source>
        <dbReference type="SAM" id="MobiDB-lite"/>
    </source>
</evidence>
<dbReference type="SUPFAM" id="SSF54593">
    <property type="entry name" value="Glyoxalase/Bleomycin resistance protein/Dihydroxybiphenyl dioxygenase"/>
    <property type="match status" value="1"/>
</dbReference>
<organism evidence="3 4">
    <name type="scientific">Streptomyces genisteinicus</name>
    <dbReference type="NCBI Taxonomy" id="2768068"/>
    <lineage>
        <taxon>Bacteria</taxon>
        <taxon>Bacillati</taxon>
        <taxon>Actinomycetota</taxon>
        <taxon>Actinomycetes</taxon>
        <taxon>Kitasatosporales</taxon>
        <taxon>Streptomycetaceae</taxon>
        <taxon>Streptomyces</taxon>
    </lineage>
</organism>
<dbReference type="PANTHER" id="PTHR35908">
    <property type="entry name" value="HYPOTHETICAL FUSION PROTEIN"/>
    <property type="match status" value="1"/>
</dbReference>
<dbReference type="EMBL" id="CP060825">
    <property type="protein sequence ID" value="QNP61906.1"/>
    <property type="molecule type" value="Genomic_DNA"/>
</dbReference>
<dbReference type="Proteomes" id="UP000516230">
    <property type="component" value="Chromosome"/>
</dbReference>
<accession>A0A7H0HMZ0</accession>
<dbReference type="RefSeq" id="WP_187739108.1">
    <property type="nucleotide sequence ID" value="NZ_CP060825.1"/>
</dbReference>
<dbReference type="Pfam" id="PF18029">
    <property type="entry name" value="Glyoxalase_6"/>
    <property type="match status" value="1"/>
</dbReference>
<dbReference type="InterPro" id="IPR029068">
    <property type="entry name" value="Glyas_Bleomycin-R_OHBP_Dase"/>
</dbReference>
<feature type="region of interest" description="Disordered" evidence="1">
    <location>
        <begin position="94"/>
        <end position="116"/>
    </location>
</feature>
<protein>
    <submittedName>
        <fullName evidence="3">VOC family protein</fullName>
    </submittedName>
</protein>